<proteinExistence type="predicted"/>
<gene>
    <name evidence="1" type="ORF">BHM03_00061891</name>
</gene>
<dbReference type="EMBL" id="KV876953">
    <property type="protein sequence ID" value="RZR75559.1"/>
    <property type="molecule type" value="Genomic_DNA"/>
</dbReference>
<dbReference type="InterPro" id="IPR032675">
    <property type="entry name" value="LRR_dom_sf"/>
</dbReference>
<reference evidence="1" key="1">
    <citation type="journal article" date="2018" name="Data Brief">
        <title>Genome sequence data from 17 accessions of Ensete ventricosum, a staple food crop for millions in Ethiopia.</title>
        <authorList>
            <person name="Yemataw Z."/>
            <person name="Muzemil S."/>
            <person name="Ambachew D."/>
            <person name="Tripathi L."/>
            <person name="Tesfaye K."/>
            <person name="Chala A."/>
            <person name="Farbos A."/>
            <person name="O'Neill P."/>
            <person name="Moore K."/>
            <person name="Grant M."/>
            <person name="Studholme D.J."/>
        </authorList>
    </citation>
    <scope>NUCLEOTIDE SEQUENCE [LARGE SCALE GENOMIC DNA]</scope>
    <source>
        <tissue evidence="1">Leaf</tissue>
    </source>
</reference>
<evidence type="ECO:0000313" key="1">
    <source>
        <dbReference type="EMBL" id="RZR75559.1"/>
    </source>
</evidence>
<name>A0A445MMT8_ENSVE</name>
<accession>A0A445MMT8</accession>
<sequence length="84" mass="9339">CGQYQQLGSTKFLQRNGRKVDEKSEGRFFVARSKNLIDLRLFMNQLNGSVPADLGKNSPLVILDLLENLLSGEIPASIYDRGAL</sequence>
<dbReference type="Proteomes" id="UP000290560">
    <property type="component" value="Unassembled WGS sequence"/>
</dbReference>
<organism evidence="1">
    <name type="scientific">Ensete ventricosum</name>
    <name type="common">Abyssinian banana</name>
    <name type="synonym">Musa ensete</name>
    <dbReference type="NCBI Taxonomy" id="4639"/>
    <lineage>
        <taxon>Eukaryota</taxon>
        <taxon>Viridiplantae</taxon>
        <taxon>Streptophyta</taxon>
        <taxon>Embryophyta</taxon>
        <taxon>Tracheophyta</taxon>
        <taxon>Spermatophyta</taxon>
        <taxon>Magnoliopsida</taxon>
        <taxon>Liliopsida</taxon>
        <taxon>Zingiberales</taxon>
        <taxon>Musaceae</taxon>
        <taxon>Ensete</taxon>
    </lineage>
</organism>
<protein>
    <submittedName>
        <fullName evidence="1">Uncharacterized protein</fullName>
    </submittedName>
</protein>
<dbReference type="AlphaFoldDB" id="A0A445MMT8"/>
<feature type="non-terminal residue" evidence="1">
    <location>
        <position position="1"/>
    </location>
</feature>
<dbReference type="SUPFAM" id="SSF52058">
    <property type="entry name" value="L domain-like"/>
    <property type="match status" value="1"/>
</dbReference>
<dbReference type="Gene3D" id="3.80.10.10">
    <property type="entry name" value="Ribonuclease Inhibitor"/>
    <property type="match status" value="1"/>
</dbReference>